<feature type="transmembrane region" description="Helical" evidence="8">
    <location>
        <begin position="214"/>
        <end position="235"/>
    </location>
</feature>
<evidence type="ECO:0000259" key="9">
    <source>
        <dbReference type="PROSITE" id="PS50853"/>
    </source>
</evidence>
<name>A0A8C4KNF6_DRONO</name>
<keyword evidence="11" id="KW-1185">Reference proteome</keyword>
<dbReference type="Pfam" id="PF09240">
    <property type="entry name" value="IL6Ra-bind"/>
    <property type="match status" value="1"/>
</dbReference>
<keyword evidence="7" id="KW-0325">Glycoprotein</keyword>
<evidence type="ECO:0000256" key="3">
    <source>
        <dbReference type="ARBA" id="ARBA00022729"/>
    </source>
</evidence>
<proteinExistence type="predicted"/>
<dbReference type="InterPro" id="IPR013783">
    <property type="entry name" value="Ig-like_fold"/>
</dbReference>
<evidence type="ECO:0000313" key="10">
    <source>
        <dbReference type="Ensembl" id="ENSDNVP00000024442.1"/>
    </source>
</evidence>
<keyword evidence="2 8" id="KW-0812">Transmembrane</keyword>
<protein>
    <submittedName>
        <fullName evidence="10">Granulocyte-macrophage colony-stimulating factor receptor subunit alpha-like</fullName>
    </submittedName>
</protein>
<reference evidence="10" key="2">
    <citation type="submission" date="2025-09" db="UniProtKB">
        <authorList>
            <consortium name="Ensembl"/>
        </authorList>
    </citation>
    <scope>IDENTIFICATION</scope>
</reference>
<dbReference type="PROSITE" id="PS50853">
    <property type="entry name" value="FN3"/>
    <property type="match status" value="1"/>
</dbReference>
<keyword evidence="3" id="KW-0732">Signal</keyword>
<sequence length="287" mass="33040">MPGTAIKNFSCVIYNVSLMNCTWHEGRDAPGDTQYFLYWQNSREEEEKECELYVKDENGRHMGCHFQNVTIKDTITYFVVNGSSKDSLIQFYDQYIDLYTIEKLPPPLNVTANCGGIQKDCIIQWQRPQISHSSKDRCFIYEVDIKHKANPEEKTKDTYITERKKNYTFQNFNKKKRYLLKIRAAGNGCLVNTAWGEWSAPVKFGNEEVISPSVLVLLLIAVATLLAAILTIFFCKRTGYWKAAFPQIPEPKNAFRVLPDTTLETECKMQSITPDTEEIILVAEVMK</sequence>
<organism evidence="10 11">
    <name type="scientific">Dromaius novaehollandiae</name>
    <name type="common">Emu</name>
    <dbReference type="NCBI Taxonomy" id="8790"/>
    <lineage>
        <taxon>Eukaryota</taxon>
        <taxon>Metazoa</taxon>
        <taxon>Chordata</taxon>
        <taxon>Craniata</taxon>
        <taxon>Vertebrata</taxon>
        <taxon>Euteleostomi</taxon>
        <taxon>Archelosauria</taxon>
        <taxon>Archosauria</taxon>
        <taxon>Dinosauria</taxon>
        <taxon>Saurischia</taxon>
        <taxon>Theropoda</taxon>
        <taxon>Coelurosauria</taxon>
        <taxon>Aves</taxon>
        <taxon>Palaeognathae</taxon>
        <taxon>Casuariiformes</taxon>
        <taxon>Dromaiidae</taxon>
        <taxon>Dromaius</taxon>
    </lineage>
</organism>
<dbReference type="InterPro" id="IPR003961">
    <property type="entry name" value="FN3_dom"/>
</dbReference>
<keyword evidence="4 8" id="KW-1133">Transmembrane helix</keyword>
<gene>
    <name evidence="10" type="primary">LOC112992410</name>
</gene>
<reference evidence="10" key="1">
    <citation type="submission" date="2025-08" db="UniProtKB">
        <authorList>
            <consortium name="Ensembl"/>
        </authorList>
    </citation>
    <scope>IDENTIFICATION</scope>
</reference>
<dbReference type="GO" id="GO:0004896">
    <property type="term" value="F:cytokine receptor activity"/>
    <property type="evidence" value="ECO:0007669"/>
    <property type="project" value="InterPro"/>
</dbReference>
<dbReference type="Proteomes" id="UP000694423">
    <property type="component" value="Unplaced"/>
</dbReference>
<feature type="domain" description="Fibronectin type-III" evidence="9">
    <location>
        <begin position="106"/>
        <end position="209"/>
    </location>
</feature>
<dbReference type="Ensembl" id="ENSDNVT00000029568.1">
    <property type="protein sequence ID" value="ENSDNVP00000024442.1"/>
    <property type="gene ID" value="ENSDNVG00000016978.1"/>
</dbReference>
<dbReference type="PROSITE" id="PS01356">
    <property type="entry name" value="HEMATOPO_REC_S_F2"/>
    <property type="match status" value="1"/>
</dbReference>
<dbReference type="FunFam" id="2.60.40.10:FF:001087">
    <property type="entry name" value="Colony stimulating factor 2 receptor alpha subunit"/>
    <property type="match status" value="1"/>
</dbReference>
<keyword evidence="6" id="KW-0675">Receptor</keyword>
<dbReference type="Gene3D" id="2.60.40.10">
    <property type="entry name" value="Immunoglobulins"/>
    <property type="match status" value="2"/>
</dbReference>
<evidence type="ECO:0000313" key="11">
    <source>
        <dbReference type="Proteomes" id="UP000694423"/>
    </source>
</evidence>
<accession>A0A8C4KNF6</accession>
<evidence type="ECO:0000256" key="6">
    <source>
        <dbReference type="ARBA" id="ARBA00023170"/>
    </source>
</evidence>
<evidence type="ECO:0000256" key="7">
    <source>
        <dbReference type="ARBA" id="ARBA00023180"/>
    </source>
</evidence>
<comment type="subcellular location">
    <subcellularLocation>
        <location evidence="1">Membrane</location>
        <topology evidence="1">Single-pass type I membrane protein</topology>
    </subcellularLocation>
</comment>
<evidence type="ECO:0000256" key="8">
    <source>
        <dbReference type="SAM" id="Phobius"/>
    </source>
</evidence>
<dbReference type="InterPro" id="IPR015321">
    <property type="entry name" value="TypeI_recpt_CBD"/>
</dbReference>
<dbReference type="PANTHER" id="PTHR23037:SF46">
    <property type="entry name" value="INTERLEUKIN 5 RECEPTOR SUBUNIT ALPHA"/>
    <property type="match status" value="1"/>
</dbReference>
<evidence type="ECO:0000256" key="2">
    <source>
        <dbReference type="ARBA" id="ARBA00022692"/>
    </source>
</evidence>
<keyword evidence="5 8" id="KW-0472">Membrane</keyword>
<evidence type="ECO:0000256" key="5">
    <source>
        <dbReference type="ARBA" id="ARBA00023136"/>
    </source>
</evidence>
<dbReference type="InterPro" id="IPR036116">
    <property type="entry name" value="FN3_sf"/>
</dbReference>
<dbReference type="PANTHER" id="PTHR23037">
    <property type="entry name" value="CYTOKINE RECEPTOR"/>
    <property type="match status" value="1"/>
</dbReference>
<dbReference type="GO" id="GO:0009897">
    <property type="term" value="C:external side of plasma membrane"/>
    <property type="evidence" value="ECO:0007669"/>
    <property type="project" value="TreeGrafter"/>
</dbReference>
<dbReference type="InterPro" id="IPR003532">
    <property type="entry name" value="Short_hematopoietin_rcpt_2_CS"/>
</dbReference>
<dbReference type="SUPFAM" id="SSF49265">
    <property type="entry name" value="Fibronectin type III"/>
    <property type="match status" value="2"/>
</dbReference>
<evidence type="ECO:0000256" key="4">
    <source>
        <dbReference type="ARBA" id="ARBA00022989"/>
    </source>
</evidence>
<dbReference type="AlphaFoldDB" id="A0A8C4KNF6"/>
<evidence type="ECO:0000256" key="1">
    <source>
        <dbReference type="ARBA" id="ARBA00004479"/>
    </source>
</evidence>